<proteinExistence type="inferred from homology"/>
<dbReference type="InterPro" id="IPR004045">
    <property type="entry name" value="Glutathione_S-Trfase_N"/>
</dbReference>
<feature type="domain" description="GST C-terminal" evidence="3">
    <location>
        <begin position="101"/>
        <end position="224"/>
    </location>
</feature>
<dbReference type="Pfam" id="PF13409">
    <property type="entry name" value="GST_N_2"/>
    <property type="match status" value="1"/>
</dbReference>
<dbReference type="PANTHER" id="PTHR44051">
    <property type="entry name" value="GLUTATHIONE S-TRANSFERASE-RELATED"/>
    <property type="match status" value="1"/>
</dbReference>
<comment type="caution">
    <text evidence="4">The sequence shown here is derived from an EMBL/GenBank/DDBJ whole genome shotgun (WGS) entry which is preliminary data.</text>
</comment>
<dbReference type="OrthoDB" id="422574at2759"/>
<evidence type="ECO:0000313" key="5">
    <source>
        <dbReference type="Proteomes" id="UP000789342"/>
    </source>
</evidence>
<comment type="similarity">
    <text evidence="1">Belongs to the GST superfamily.</text>
</comment>
<dbReference type="Gene3D" id="3.40.30.10">
    <property type="entry name" value="Glutaredoxin"/>
    <property type="match status" value="1"/>
</dbReference>
<dbReference type="InterPro" id="IPR040079">
    <property type="entry name" value="Glutathione_S-Trfase"/>
</dbReference>
<dbReference type="SFLD" id="SFLDG01151">
    <property type="entry name" value="Main.2:_Nu-like"/>
    <property type="match status" value="1"/>
</dbReference>
<dbReference type="PROSITE" id="PS50404">
    <property type="entry name" value="GST_NTER"/>
    <property type="match status" value="1"/>
</dbReference>
<dbReference type="AlphaFoldDB" id="A0A9N9FP25"/>
<dbReference type="InterPro" id="IPR004046">
    <property type="entry name" value="GST_C"/>
</dbReference>
<protein>
    <submittedName>
        <fullName evidence="4">6588_t:CDS:1</fullName>
    </submittedName>
</protein>
<gene>
    <name evidence="4" type="ORF">AMORRO_LOCUS5424</name>
</gene>
<sequence length="224" mass="25149">MSTHDIQAYVFPVPNGKKITIALEELNIPYDGHLVNLKKGEQFNPEFLKISPNNKIPAVVDLHPPKEFGEGSLSIFESAAILRYLAEYKAGPGAPDLYPKDPRKRIKVDEWLSWQIAGLGPMMGQAIHFLTYAPEKVPYGIERFTKETERLLGVLNKRLGEYPYVAGEEYSIADIASYSFVVSWSEATKEDTPYPNVKAWLDRIGSRPAVKRGVERANALMSHS</sequence>
<accession>A0A9N9FP25</accession>
<dbReference type="InterPro" id="IPR036282">
    <property type="entry name" value="Glutathione-S-Trfase_C_sf"/>
</dbReference>
<evidence type="ECO:0000256" key="1">
    <source>
        <dbReference type="ARBA" id="ARBA00007409"/>
    </source>
</evidence>
<dbReference type="PROSITE" id="PS50405">
    <property type="entry name" value="GST_CTER"/>
    <property type="match status" value="1"/>
</dbReference>
<dbReference type="Gene3D" id="1.20.1050.10">
    <property type="match status" value="1"/>
</dbReference>
<evidence type="ECO:0000313" key="4">
    <source>
        <dbReference type="EMBL" id="CAG8547684.1"/>
    </source>
</evidence>
<dbReference type="Pfam" id="PF00043">
    <property type="entry name" value="GST_C"/>
    <property type="match status" value="1"/>
</dbReference>
<dbReference type="SUPFAM" id="SSF52833">
    <property type="entry name" value="Thioredoxin-like"/>
    <property type="match status" value="1"/>
</dbReference>
<reference evidence="4" key="1">
    <citation type="submission" date="2021-06" db="EMBL/GenBank/DDBJ databases">
        <authorList>
            <person name="Kallberg Y."/>
            <person name="Tangrot J."/>
            <person name="Rosling A."/>
        </authorList>
    </citation>
    <scope>NUCLEOTIDE SEQUENCE</scope>
    <source>
        <strain evidence="4">CL551</strain>
    </source>
</reference>
<evidence type="ECO:0000259" key="3">
    <source>
        <dbReference type="PROSITE" id="PS50405"/>
    </source>
</evidence>
<dbReference type="PANTHER" id="PTHR44051:SF8">
    <property type="entry name" value="GLUTATHIONE S-TRANSFERASE GSTA"/>
    <property type="match status" value="1"/>
</dbReference>
<evidence type="ECO:0000259" key="2">
    <source>
        <dbReference type="PROSITE" id="PS50404"/>
    </source>
</evidence>
<dbReference type="InterPro" id="IPR010987">
    <property type="entry name" value="Glutathione-S-Trfase_C-like"/>
</dbReference>
<organism evidence="4 5">
    <name type="scientific">Acaulospora morrowiae</name>
    <dbReference type="NCBI Taxonomy" id="94023"/>
    <lineage>
        <taxon>Eukaryota</taxon>
        <taxon>Fungi</taxon>
        <taxon>Fungi incertae sedis</taxon>
        <taxon>Mucoromycota</taxon>
        <taxon>Glomeromycotina</taxon>
        <taxon>Glomeromycetes</taxon>
        <taxon>Diversisporales</taxon>
        <taxon>Acaulosporaceae</taxon>
        <taxon>Acaulospora</taxon>
    </lineage>
</organism>
<dbReference type="CDD" id="cd03048">
    <property type="entry name" value="GST_N_Ure2p_like"/>
    <property type="match status" value="1"/>
</dbReference>
<dbReference type="InterPro" id="IPR036249">
    <property type="entry name" value="Thioredoxin-like_sf"/>
</dbReference>
<dbReference type="SFLD" id="SFLDG00358">
    <property type="entry name" value="Main_(cytGST)"/>
    <property type="match status" value="1"/>
</dbReference>
<name>A0A9N9FP25_9GLOM</name>
<dbReference type="SFLD" id="SFLDS00019">
    <property type="entry name" value="Glutathione_Transferase_(cytos"/>
    <property type="match status" value="1"/>
</dbReference>
<dbReference type="Proteomes" id="UP000789342">
    <property type="component" value="Unassembled WGS sequence"/>
</dbReference>
<dbReference type="SUPFAM" id="SSF47616">
    <property type="entry name" value="GST C-terminal domain-like"/>
    <property type="match status" value="1"/>
</dbReference>
<keyword evidence="5" id="KW-1185">Reference proteome</keyword>
<dbReference type="EMBL" id="CAJVPV010003270">
    <property type="protein sequence ID" value="CAG8547684.1"/>
    <property type="molecule type" value="Genomic_DNA"/>
</dbReference>
<feature type="domain" description="GST N-terminal" evidence="2">
    <location>
        <begin position="3"/>
        <end position="93"/>
    </location>
</feature>